<dbReference type="GO" id="GO:0005882">
    <property type="term" value="C:intermediate filament"/>
    <property type="evidence" value="ECO:0007669"/>
    <property type="project" value="UniProtKB-KW"/>
</dbReference>
<proteinExistence type="predicted"/>
<reference evidence="5 6" key="1">
    <citation type="submission" date="2018-05" db="EMBL/GenBank/DDBJ databases">
        <authorList>
            <person name="Datahose"/>
        </authorList>
    </citation>
    <scope>NUCLEOTIDE SEQUENCE</scope>
</reference>
<dbReference type="Gene3D" id="1.20.5.1160">
    <property type="entry name" value="Vasodilator-stimulated phosphoprotein"/>
    <property type="match status" value="1"/>
</dbReference>
<dbReference type="SMART" id="SM01391">
    <property type="entry name" value="Filament"/>
    <property type="match status" value="1"/>
</dbReference>
<organism evidence="5 6">
    <name type="scientific">Astatotilapia calliptera</name>
    <name type="common">Eastern happy</name>
    <name type="synonym">Chromis callipterus</name>
    <dbReference type="NCBI Taxonomy" id="8154"/>
    <lineage>
        <taxon>Eukaryota</taxon>
        <taxon>Metazoa</taxon>
        <taxon>Chordata</taxon>
        <taxon>Craniata</taxon>
        <taxon>Vertebrata</taxon>
        <taxon>Euteleostomi</taxon>
        <taxon>Actinopterygii</taxon>
        <taxon>Neopterygii</taxon>
        <taxon>Teleostei</taxon>
        <taxon>Neoteleostei</taxon>
        <taxon>Acanthomorphata</taxon>
        <taxon>Ovalentaria</taxon>
        <taxon>Cichlomorphae</taxon>
        <taxon>Cichliformes</taxon>
        <taxon>Cichlidae</taxon>
        <taxon>African cichlids</taxon>
        <taxon>Pseudocrenilabrinae</taxon>
        <taxon>Haplochromini</taxon>
        <taxon>Astatotilapia</taxon>
    </lineage>
</organism>
<dbReference type="OrthoDB" id="2441647at2759"/>
<dbReference type="GeneID" id="113023762"/>
<dbReference type="OMA" id="EQKPHIE"/>
<dbReference type="Proteomes" id="UP000265100">
    <property type="component" value="Chromosome 6"/>
</dbReference>
<dbReference type="STRING" id="8154.ENSACLP00000027953"/>
<dbReference type="InterPro" id="IPR039008">
    <property type="entry name" value="IF_rod_dom"/>
</dbReference>
<evidence type="ECO:0000313" key="6">
    <source>
        <dbReference type="Proteomes" id="UP000265100"/>
    </source>
</evidence>
<feature type="coiled-coil region" evidence="3">
    <location>
        <begin position="79"/>
        <end position="113"/>
    </location>
</feature>
<dbReference type="Gene3D" id="1.20.5.170">
    <property type="match status" value="1"/>
</dbReference>
<dbReference type="Pfam" id="PF00038">
    <property type="entry name" value="Filament"/>
    <property type="match status" value="1"/>
</dbReference>
<reference evidence="5" key="3">
    <citation type="submission" date="2025-08" db="UniProtKB">
        <authorList>
            <consortium name="Ensembl"/>
        </authorList>
    </citation>
    <scope>IDENTIFICATION</scope>
</reference>
<evidence type="ECO:0000313" key="5">
    <source>
        <dbReference type="Ensembl" id="ENSACLP00000027953.1"/>
    </source>
</evidence>
<name>A0A3P8QEZ6_ASTCA</name>
<dbReference type="RefSeq" id="XP_026025895.1">
    <property type="nucleotide sequence ID" value="XM_026170110.1"/>
</dbReference>
<dbReference type="PANTHER" id="PTHR23239:SF180">
    <property type="entry name" value="KERATIN, TYPE I CYTOSKELETAL 17"/>
    <property type="match status" value="1"/>
</dbReference>
<feature type="coiled-coil region" evidence="3">
    <location>
        <begin position="185"/>
        <end position="223"/>
    </location>
</feature>
<protein>
    <recommendedName>
        <fullName evidence="4">IF rod domain-containing protein</fullName>
    </recommendedName>
</protein>
<dbReference type="SUPFAM" id="SSF64593">
    <property type="entry name" value="Intermediate filament protein, coiled coil region"/>
    <property type="match status" value="2"/>
</dbReference>
<reference evidence="5" key="4">
    <citation type="submission" date="2025-09" db="UniProtKB">
        <authorList>
            <consortium name="Ensembl"/>
        </authorList>
    </citation>
    <scope>IDENTIFICATION</scope>
</reference>
<dbReference type="PRINTS" id="PR01248">
    <property type="entry name" value="TYPE1KERATIN"/>
</dbReference>
<dbReference type="GO" id="GO:0005198">
    <property type="term" value="F:structural molecule activity"/>
    <property type="evidence" value="ECO:0007669"/>
    <property type="project" value="InterPro"/>
</dbReference>
<evidence type="ECO:0000256" key="1">
    <source>
        <dbReference type="ARBA" id="ARBA00022754"/>
    </source>
</evidence>
<dbReference type="Bgee" id="ENSACLG00000019002">
    <property type="expression patterns" value="Expressed in anal fin and 2 other cell types or tissues"/>
</dbReference>
<dbReference type="InterPro" id="IPR002957">
    <property type="entry name" value="Keratin_I"/>
</dbReference>
<feature type="domain" description="IF rod" evidence="4">
    <location>
        <begin position="75"/>
        <end position="386"/>
    </location>
</feature>
<sequence length="434" mass="48948">MAASLTQQSSYSVKQRTYSSSSLGGWKQSSTSSVGYTPSVHGGAGGYGTRISRSNSVFSLGSVGSYGETSVVGDGKATMQDLNDRLADYLAKVRSLEAKNRQLELNIAEFCQQKSTVVTKNYGGYFSTISDLRAEIARRFAENQAIHVQLDNAQLAAEDFKMKYDMEMNLHLTVEADVSRLRAVRDSLTLGISDLELSIEDLKAELAQMKANHKEEMSQLSIQCSGSVNVEVDSAHSTDLTKVLEEMREQYETVVSKNKLEVEKWFQSKVEILQKEIIVSQTDVKTFHKELSTLKKTYQSLMISRQSAHTEITCLQENLEEVKSRYSLQLQQLQVTISTLETELQELKASLLRVQTEYNELLDIKMRLEMEIAEYRRLLEGEHYEKKEVVVISKVVEVEERKPHIEKRVKTIIEEIVDGQVVASSEATQVETVQ</sequence>
<feature type="coiled-coil region" evidence="3">
    <location>
        <begin position="305"/>
        <end position="378"/>
    </location>
</feature>
<evidence type="ECO:0000259" key="4">
    <source>
        <dbReference type="PROSITE" id="PS51842"/>
    </source>
</evidence>
<dbReference type="PROSITE" id="PS51842">
    <property type="entry name" value="IF_ROD_2"/>
    <property type="match status" value="1"/>
</dbReference>
<keyword evidence="2 3" id="KW-0175">Coiled coil</keyword>
<dbReference type="Gene3D" id="1.20.5.500">
    <property type="entry name" value="Single helix bin"/>
    <property type="match status" value="1"/>
</dbReference>
<reference evidence="6" key="2">
    <citation type="submission" date="2023-03" db="EMBL/GenBank/DDBJ databases">
        <authorList>
            <consortium name="Wellcome Sanger Institute Data Sharing"/>
        </authorList>
    </citation>
    <scope>NUCLEOTIDE SEQUENCE [LARGE SCALE GENOMIC DNA]</scope>
</reference>
<dbReference type="PANTHER" id="PTHR23239">
    <property type="entry name" value="INTERMEDIATE FILAMENT"/>
    <property type="match status" value="1"/>
</dbReference>
<keyword evidence="6" id="KW-1185">Reference proteome</keyword>
<dbReference type="Ensembl" id="ENSACLT00000028607.2">
    <property type="protein sequence ID" value="ENSACLP00000027953.1"/>
    <property type="gene ID" value="ENSACLG00000019002.2"/>
</dbReference>
<dbReference type="GeneTree" id="ENSGT00950000182969"/>
<dbReference type="AlphaFoldDB" id="A0A3P8QEZ6"/>
<evidence type="ECO:0000256" key="3">
    <source>
        <dbReference type="SAM" id="Coils"/>
    </source>
</evidence>
<accession>A0A3P8QEZ6</accession>
<evidence type="ECO:0000256" key="2">
    <source>
        <dbReference type="ARBA" id="ARBA00023054"/>
    </source>
</evidence>
<keyword evidence="1" id="KW-0403">Intermediate filament</keyword>